<keyword evidence="1" id="KW-0732">Signal</keyword>
<feature type="non-terminal residue" evidence="2">
    <location>
        <position position="1"/>
    </location>
</feature>
<reference evidence="2" key="1">
    <citation type="submission" date="2023-06" db="EMBL/GenBank/DDBJ databases">
        <title>Genome-scale phylogeny and comparative genomics of the fungal order Sordariales.</title>
        <authorList>
            <consortium name="Lawrence Berkeley National Laboratory"/>
            <person name="Hensen N."/>
            <person name="Bonometti L."/>
            <person name="Westerberg I."/>
            <person name="Brannstrom I.O."/>
            <person name="Guillou S."/>
            <person name="Cros-Aarteil S."/>
            <person name="Calhoun S."/>
            <person name="Haridas S."/>
            <person name="Kuo A."/>
            <person name="Mondo S."/>
            <person name="Pangilinan J."/>
            <person name="Riley R."/>
            <person name="Labutti K."/>
            <person name="Andreopoulos B."/>
            <person name="Lipzen A."/>
            <person name="Chen C."/>
            <person name="Yanf M."/>
            <person name="Daum C."/>
            <person name="Ng V."/>
            <person name="Clum A."/>
            <person name="Steindorff A."/>
            <person name="Ohm R."/>
            <person name="Martin F."/>
            <person name="Silar P."/>
            <person name="Natvig D."/>
            <person name="Lalanne C."/>
            <person name="Gautier V."/>
            <person name="Ament-Velasquez S.L."/>
            <person name="Kruys A."/>
            <person name="Hutchinson M.I."/>
            <person name="Powell A.J."/>
            <person name="Barry K."/>
            <person name="Miller A.N."/>
            <person name="Grigoriev I.V."/>
            <person name="Debuchy R."/>
            <person name="Gladieux P."/>
            <person name="Thoren M.H."/>
            <person name="Johannesson H."/>
        </authorList>
    </citation>
    <scope>NUCLEOTIDE SEQUENCE</scope>
    <source>
        <strain evidence="2">SMH2532-1</strain>
    </source>
</reference>
<comment type="caution">
    <text evidence="2">The sequence shown here is derived from an EMBL/GenBank/DDBJ whole genome shotgun (WGS) entry which is preliminary data.</text>
</comment>
<evidence type="ECO:0000256" key="1">
    <source>
        <dbReference type="SAM" id="SignalP"/>
    </source>
</evidence>
<feature type="chain" id="PRO_5041253771" evidence="1">
    <location>
        <begin position="18"/>
        <end position="604"/>
    </location>
</feature>
<accession>A0AA40CME0</accession>
<dbReference type="PANTHER" id="PTHR35394">
    <property type="entry name" value="DUF3176 DOMAIN-CONTAINING PROTEIN"/>
    <property type="match status" value="1"/>
</dbReference>
<gene>
    <name evidence="2" type="ORF">B0T16DRAFT_309500</name>
</gene>
<feature type="signal peptide" evidence="1">
    <location>
        <begin position="1"/>
        <end position="17"/>
    </location>
</feature>
<dbReference type="InterPro" id="IPR021514">
    <property type="entry name" value="DUF3176"/>
</dbReference>
<dbReference type="AlphaFoldDB" id="A0AA40CME0"/>
<dbReference type="PANTHER" id="PTHR35394:SF5">
    <property type="entry name" value="DUF3176 DOMAIN-CONTAINING PROTEIN"/>
    <property type="match status" value="1"/>
</dbReference>
<evidence type="ECO:0000313" key="3">
    <source>
        <dbReference type="Proteomes" id="UP001174936"/>
    </source>
</evidence>
<dbReference type="EMBL" id="JAULSV010000005">
    <property type="protein sequence ID" value="KAK0644331.1"/>
    <property type="molecule type" value="Genomic_DNA"/>
</dbReference>
<organism evidence="2 3">
    <name type="scientific">Cercophora newfieldiana</name>
    <dbReference type="NCBI Taxonomy" id="92897"/>
    <lineage>
        <taxon>Eukaryota</taxon>
        <taxon>Fungi</taxon>
        <taxon>Dikarya</taxon>
        <taxon>Ascomycota</taxon>
        <taxon>Pezizomycotina</taxon>
        <taxon>Sordariomycetes</taxon>
        <taxon>Sordariomycetidae</taxon>
        <taxon>Sordariales</taxon>
        <taxon>Lasiosphaeriaceae</taxon>
        <taxon>Cercophora</taxon>
    </lineage>
</organism>
<feature type="non-terminal residue" evidence="2">
    <location>
        <position position="604"/>
    </location>
</feature>
<evidence type="ECO:0000313" key="2">
    <source>
        <dbReference type="EMBL" id="KAK0644331.1"/>
    </source>
</evidence>
<proteinExistence type="predicted"/>
<dbReference type="Pfam" id="PF11374">
    <property type="entry name" value="DUF3176"/>
    <property type="match status" value="1"/>
</dbReference>
<sequence length="604" mass="66451">SLFTLGTLIGLLVRFDAQLIFDDRSVTLNVIVATLSTANRAGVTYAIGFALGQWKWISFSQEEPRRLQDFERLDLASRGPLGGTILLFNNHVKGLYVAKVGGLLTILGIAMNPFAQQLLQYRQSVEFSIEGLGPGAFVTRAQRYSKGDEVRVQARGITYEDLPNATSGPFGPAVMSCPDFSIKSAINYGLAQPLEAVSQQTSYACSTANCTYPDFTSLSVCNSCKDLSSQISHRQADVGNRLSFTLDRSNFGVFVDPTIKFVLEYHLPNGLYIDNSVNLAMLGTAHPSHTVSHKHINTLIWSQLVLRHRGPDPRSLKLDFPSPLVEATECALYYCVKRYTSRVVNGVLHEDSAPDPSFARDPTSWAFLRDDHPNLTTFRYESLAFHPRFSVPQRTDLRLTTNATKSHNISQTAIDGVSFFMQGLFADCALWTQCNGSQTEQVPENWTPINGFYFVDHEDKRQYGPPVAKVLWGAANTSLVFEALAASMSNAIRAGGDTNFSTGPGEGNLVQGEVGRLTTRYLVEWRWIVLHCVVNAGGIGFAVWTLVRSWMEGGRVPVWGSHSLAALSRGEVVGGLLAGAESVDEMERRARPVRIRLVDGGERG</sequence>
<protein>
    <submittedName>
        <fullName evidence="2">Uncharacterized protein</fullName>
    </submittedName>
</protein>
<dbReference type="Proteomes" id="UP001174936">
    <property type="component" value="Unassembled WGS sequence"/>
</dbReference>
<keyword evidence="3" id="KW-1185">Reference proteome</keyword>
<name>A0AA40CME0_9PEZI</name>